<dbReference type="RefSeq" id="WP_224966813.1">
    <property type="nucleotide sequence ID" value="NZ_BAAAYK010000038.1"/>
</dbReference>
<sequence length="157" mass="16188">MKSRIAAAVAVGYLLGRTRKMKLAIVVGGLLAGKKLPTDPTELLKQGLSSVSGSEALTGDLRARLVDAAKTAAGAAASRRIDSWGDALTERAAGLRGEGAADLEDEAPAEPAEAGRRPRGEDPARSRPGPRSRGARPAGRPSPRRGGDRSTRGEDDG</sequence>
<dbReference type="EMBL" id="BAAAYK010000038">
    <property type="protein sequence ID" value="GAA3359342.1"/>
    <property type="molecule type" value="Genomic_DNA"/>
</dbReference>
<feature type="compositionally biased region" description="Basic and acidic residues" evidence="1">
    <location>
        <begin position="145"/>
        <end position="157"/>
    </location>
</feature>
<evidence type="ECO:0008006" key="4">
    <source>
        <dbReference type="Google" id="ProtNLM"/>
    </source>
</evidence>
<organism evidence="2 3">
    <name type="scientific">Saccharopolyspora gregorii</name>
    <dbReference type="NCBI Taxonomy" id="33914"/>
    <lineage>
        <taxon>Bacteria</taxon>
        <taxon>Bacillati</taxon>
        <taxon>Actinomycetota</taxon>
        <taxon>Actinomycetes</taxon>
        <taxon>Pseudonocardiales</taxon>
        <taxon>Pseudonocardiaceae</taxon>
        <taxon>Saccharopolyspora</taxon>
    </lineage>
</organism>
<keyword evidence="3" id="KW-1185">Reference proteome</keyword>
<protein>
    <recommendedName>
        <fullName evidence="4">DNA primase</fullName>
    </recommendedName>
</protein>
<feature type="region of interest" description="Disordered" evidence="1">
    <location>
        <begin position="92"/>
        <end position="157"/>
    </location>
</feature>
<evidence type="ECO:0000256" key="1">
    <source>
        <dbReference type="SAM" id="MobiDB-lite"/>
    </source>
</evidence>
<dbReference type="Proteomes" id="UP001500483">
    <property type="component" value="Unassembled WGS sequence"/>
</dbReference>
<gene>
    <name evidence="2" type="ORF">GCM10020366_34970</name>
</gene>
<evidence type="ECO:0000313" key="3">
    <source>
        <dbReference type="Proteomes" id="UP001500483"/>
    </source>
</evidence>
<comment type="caution">
    <text evidence="2">The sequence shown here is derived from an EMBL/GenBank/DDBJ whole genome shotgun (WGS) entry which is preliminary data.</text>
</comment>
<reference evidence="3" key="1">
    <citation type="journal article" date="2019" name="Int. J. Syst. Evol. Microbiol.">
        <title>The Global Catalogue of Microorganisms (GCM) 10K type strain sequencing project: providing services to taxonomists for standard genome sequencing and annotation.</title>
        <authorList>
            <consortium name="The Broad Institute Genomics Platform"/>
            <consortium name="The Broad Institute Genome Sequencing Center for Infectious Disease"/>
            <person name="Wu L."/>
            <person name="Ma J."/>
        </authorList>
    </citation>
    <scope>NUCLEOTIDE SEQUENCE [LARGE SCALE GENOMIC DNA]</scope>
    <source>
        <strain evidence="3">JCM 9687</strain>
    </source>
</reference>
<proteinExistence type="predicted"/>
<name>A0ABP6RTR2_9PSEU</name>
<feature type="compositionally biased region" description="Basic and acidic residues" evidence="1">
    <location>
        <begin position="113"/>
        <end position="125"/>
    </location>
</feature>
<evidence type="ECO:0000313" key="2">
    <source>
        <dbReference type="EMBL" id="GAA3359342.1"/>
    </source>
</evidence>
<accession>A0ABP6RTR2</accession>